<dbReference type="Proteomes" id="UP000266441">
    <property type="component" value="Unassembled WGS sequence"/>
</dbReference>
<dbReference type="InterPro" id="IPR051163">
    <property type="entry name" value="Sodium:Solute_Symporter_SSF"/>
</dbReference>
<sequence>MKYLLSILSLYIFILNIRAESNYFTFSTLPDLPPNTGYSVQPGLAGPYTGTDDDILIIAGGANFPGRMPWEGGTKKYYDEIFILTKDAEGKYKWKTSAQKIPYLAAYGGALETSNGLFCFGGNTDKDCISESWFIDYRPESEDVEIKPGPALPVPLTNFASAKVDGYIYVAGGVSSPGGASGLHFFRLQVTGENPTEWGWEELPAWDGAPRAFAVGVGQSNGETNCFYLFSGRNVQPRTNPKILHDAHVFNPFLREWSVISDGSNPPFPVMAGTAFPAGASTIVFASGANGEQMKKQLVFEKQISELRKLKSSGQPVQDKLDQAEKELLDHLQNHPGFGNRLMAFNTLTHVMYEAGKLLGAGQVTTRAVTEGKSVFVPSGEIRPGVRTPSILKIDINPENRHLSWLDVLVIALYFLVLSWMGYFFSKRQKDTNDYFKGGGRVPWWAAGLSIFGTALSAITFMAIPAKTYATDWSYFMLNMTIFMVAPIIVFLFIPFYRKLNITTAYEYLENRFNLAVRLIGSLSFILFQVGRMGVVMFLPSIALNVATGIDIFVCIALMGVISLVYTMLGGIEAVIWTDVMQVIVLLGGALLSLVLITFAVDGGLGSIVEVAANNHKFNVTDLTWSLKQPTLWVMLLGGIFASITTYGTDQTMVQRYLTTKTQKEAKKSVWTNAILTIPATLIFFFVGTALFVFYKTYPAELNPTFANNDAIFPWYIASQLPRGISGLLIAGIFAAAMSSLSSSMNSAATAYSTDIHFRFKWNKKVSELNIARRATLVIGIAGTLFAFFMATADVKSLWDEFQRVLGLVIGSLGGVFLLGILSKRANSFGALSGIAVSIVVQVLVSVNQTVHLLVFSATGVISCFVAGYIFSLLKGGSKEK</sequence>
<evidence type="ECO:0000256" key="6">
    <source>
        <dbReference type="ARBA" id="ARBA00022989"/>
    </source>
</evidence>
<keyword evidence="9 11" id="KW-0472">Membrane</keyword>
<dbReference type="RefSeq" id="WP_119350435.1">
    <property type="nucleotide sequence ID" value="NZ_QWET01000008.1"/>
</dbReference>
<comment type="caution">
    <text evidence="12">The sequence shown here is derived from an EMBL/GenBank/DDBJ whole genome shotgun (WGS) entry which is preliminary data.</text>
</comment>
<dbReference type="NCBIfam" id="TIGR00813">
    <property type="entry name" value="sss"/>
    <property type="match status" value="1"/>
</dbReference>
<feature type="transmembrane region" description="Helical" evidence="11">
    <location>
        <begin position="546"/>
        <end position="569"/>
    </location>
</feature>
<comment type="subcellular location">
    <subcellularLocation>
        <location evidence="1">Cell membrane</location>
        <topology evidence="1">Multi-pass membrane protein</topology>
    </subcellularLocation>
</comment>
<feature type="transmembrane region" description="Helical" evidence="11">
    <location>
        <begin position="515"/>
        <end position="540"/>
    </location>
</feature>
<dbReference type="Pfam" id="PF00474">
    <property type="entry name" value="SSF"/>
    <property type="match status" value="1"/>
</dbReference>
<evidence type="ECO:0000256" key="10">
    <source>
        <dbReference type="ARBA" id="ARBA00023201"/>
    </source>
</evidence>
<dbReference type="SUPFAM" id="SSF117281">
    <property type="entry name" value="Kelch motif"/>
    <property type="match status" value="1"/>
</dbReference>
<organism evidence="12 13">
    <name type="scientific">Mariniphaga sediminis</name>
    <dbReference type="NCBI Taxonomy" id="1628158"/>
    <lineage>
        <taxon>Bacteria</taxon>
        <taxon>Pseudomonadati</taxon>
        <taxon>Bacteroidota</taxon>
        <taxon>Bacteroidia</taxon>
        <taxon>Marinilabiliales</taxon>
        <taxon>Prolixibacteraceae</taxon>
        <taxon>Mariniphaga</taxon>
    </lineage>
</organism>
<evidence type="ECO:0000256" key="7">
    <source>
        <dbReference type="ARBA" id="ARBA00023053"/>
    </source>
</evidence>
<evidence type="ECO:0000256" key="5">
    <source>
        <dbReference type="ARBA" id="ARBA00022692"/>
    </source>
</evidence>
<comment type="similarity">
    <text evidence="2">Belongs to the sodium:solute symporter (SSF) (TC 2.A.21) family.</text>
</comment>
<dbReference type="Gene3D" id="2.120.10.80">
    <property type="entry name" value="Kelch-type beta propeller"/>
    <property type="match status" value="1"/>
</dbReference>
<dbReference type="Pfam" id="PF24996">
    <property type="entry name" value="NANM"/>
    <property type="match status" value="2"/>
</dbReference>
<dbReference type="GO" id="GO:0015293">
    <property type="term" value="F:symporter activity"/>
    <property type="evidence" value="ECO:0007669"/>
    <property type="project" value="TreeGrafter"/>
</dbReference>
<feature type="transmembrane region" description="Helical" evidence="11">
    <location>
        <begin position="771"/>
        <end position="793"/>
    </location>
</feature>
<feature type="transmembrane region" description="Helical" evidence="11">
    <location>
        <begin position="403"/>
        <end position="423"/>
    </location>
</feature>
<dbReference type="CDD" id="cd11495">
    <property type="entry name" value="SLC5sbd_NIS-like_u3"/>
    <property type="match status" value="1"/>
</dbReference>
<dbReference type="InterPro" id="IPR001734">
    <property type="entry name" value="Na/solute_symporter"/>
</dbReference>
<feature type="transmembrane region" description="Helical" evidence="11">
    <location>
        <begin position="853"/>
        <end position="874"/>
    </location>
</feature>
<accession>A0A399D3I3</accession>
<reference evidence="12 13" key="1">
    <citation type="journal article" date="2015" name="Int. J. Syst. Evol. Microbiol.">
        <title>Mariniphaga sediminis sp. nov., isolated from coastal sediment.</title>
        <authorList>
            <person name="Wang F.Q."/>
            <person name="Shen Q.Y."/>
            <person name="Chen G.J."/>
            <person name="Du Z.J."/>
        </authorList>
    </citation>
    <scope>NUCLEOTIDE SEQUENCE [LARGE SCALE GENOMIC DNA]</scope>
    <source>
        <strain evidence="12 13">SY21</strain>
    </source>
</reference>
<keyword evidence="7" id="KW-0915">Sodium</keyword>
<proteinExistence type="inferred from homology"/>
<dbReference type="GO" id="GO:0006814">
    <property type="term" value="P:sodium ion transport"/>
    <property type="evidence" value="ECO:0007669"/>
    <property type="project" value="UniProtKB-KW"/>
</dbReference>
<dbReference type="PANTHER" id="PTHR42985:SF40">
    <property type="entry name" value="LD47995P-RELATED"/>
    <property type="match status" value="1"/>
</dbReference>
<dbReference type="InterPro" id="IPR038377">
    <property type="entry name" value="Na/Glc_symporter_sf"/>
</dbReference>
<dbReference type="AlphaFoldDB" id="A0A399D3I3"/>
<feature type="transmembrane region" description="Helical" evidence="11">
    <location>
        <begin position="805"/>
        <end position="822"/>
    </location>
</feature>
<keyword evidence="10" id="KW-0739">Sodium transport</keyword>
<dbReference type="InterPro" id="IPR056734">
    <property type="entry name" value="NANM"/>
</dbReference>
<feature type="transmembrane region" description="Helical" evidence="11">
    <location>
        <begin position="631"/>
        <end position="649"/>
    </location>
</feature>
<evidence type="ECO:0000256" key="11">
    <source>
        <dbReference type="SAM" id="Phobius"/>
    </source>
</evidence>
<name>A0A399D3I3_9BACT</name>
<evidence type="ECO:0000256" key="9">
    <source>
        <dbReference type="ARBA" id="ARBA00023136"/>
    </source>
</evidence>
<keyword evidence="5 11" id="KW-0812">Transmembrane</keyword>
<protein>
    <submittedName>
        <fullName evidence="12">Sodium:solute symporter</fullName>
    </submittedName>
</protein>
<feature type="transmembrane region" description="Helical" evidence="11">
    <location>
        <begin position="670"/>
        <end position="695"/>
    </location>
</feature>
<evidence type="ECO:0000256" key="4">
    <source>
        <dbReference type="ARBA" id="ARBA00022475"/>
    </source>
</evidence>
<feature type="transmembrane region" description="Helical" evidence="11">
    <location>
        <begin position="476"/>
        <end position="494"/>
    </location>
</feature>
<dbReference type="PANTHER" id="PTHR42985">
    <property type="entry name" value="SODIUM-COUPLED MONOCARBOXYLATE TRANSPORTER"/>
    <property type="match status" value="1"/>
</dbReference>
<dbReference type="Gene3D" id="1.20.1730.10">
    <property type="entry name" value="Sodium/glucose cotransporter"/>
    <property type="match status" value="1"/>
</dbReference>
<keyword evidence="6 11" id="KW-1133">Transmembrane helix</keyword>
<feature type="transmembrane region" description="Helical" evidence="11">
    <location>
        <begin position="444"/>
        <end position="464"/>
    </location>
</feature>
<dbReference type="InterPro" id="IPR015915">
    <property type="entry name" value="Kelch-typ_b-propeller"/>
</dbReference>
<feature type="transmembrane region" description="Helical" evidence="11">
    <location>
        <begin position="829"/>
        <end position="847"/>
    </location>
</feature>
<feature type="transmembrane region" description="Helical" evidence="11">
    <location>
        <begin position="581"/>
        <end position="601"/>
    </location>
</feature>
<evidence type="ECO:0000256" key="8">
    <source>
        <dbReference type="ARBA" id="ARBA00023065"/>
    </source>
</evidence>
<keyword evidence="4" id="KW-1003">Cell membrane</keyword>
<evidence type="ECO:0000256" key="2">
    <source>
        <dbReference type="ARBA" id="ARBA00006434"/>
    </source>
</evidence>
<evidence type="ECO:0000313" key="13">
    <source>
        <dbReference type="Proteomes" id="UP000266441"/>
    </source>
</evidence>
<keyword evidence="8" id="KW-0406">Ion transport</keyword>
<dbReference type="EMBL" id="QWET01000008">
    <property type="protein sequence ID" value="RIH64970.1"/>
    <property type="molecule type" value="Genomic_DNA"/>
</dbReference>
<evidence type="ECO:0000256" key="3">
    <source>
        <dbReference type="ARBA" id="ARBA00022448"/>
    </source>
</evidence>
<keyword evidence="3" id="KW-0813">Transport</keyword>
<evidence type="ECO:0000313" key="12">
    <source>
        <dbReference type="EMBL" id="RIH64970.1"/>
    </source>
</evidence>
<evidence type="ECO:0000256" key="1">
    <source>
        <dbReference type="ARBA" id="ARBA00004651"/>
    </source>
</evidence>
<dbReference type="OrthoDB" id="9803597at2"/>
<keyword evidence="13" id="KW-1185">Reference proteome</keyword>
<gene>
    <name evidence="12" type="ORF">D1164_13115</name>
</gene>
<dbReference type="GO" id="GO:0005886">
    <property type="term" value="C:plasma membrane"/>
    <property type="evidence" value="ECO:0007669"/>
    <property type="project" value="UniProtKB-SubCell"/>
</dbReference>
<dbReference type="PROSITE" id="PS50283">
    <property type="entry name" value="NA_SOLUT_SYMP_3"/>
    <property type="match status" value="1"/>
</dbReference>